<feature type="transmembrane region" description="Helical" evidence="5">
    <location>
        <begin position="267"/>
        <end position="289"/>
    </location>
</feature>
<dbReference type="Gene3D" id="1.20.1740.10">
    <property type="entry name" value="Amino acid/polyamine transporter I"/>
    <property type="match status" value="1"/>
</dbReference>
<feature type="transmembrane region" description="Helical" evidence="5">
    <location>
        <begin position="30"/>
        <end position="47"/>
    </location>
</feature>
<evidence type="ECO:0000313" key="6">
    <source>
        <dbReference type="EMBL" id="PAV13576.1"/>
    </source>
</evidence>
<evidence type="ECO:0000256" key="1">
    <source>
        <dbReference type="ARBA" id="ARBA00004141"/>
    </source>
</evidence>
<proteinExistence type="predicted"/>
<dbReference type="GO" id="GO:0022857">
    <property type="term" value="F:transmembrane transporter activity"/>
    <property type="evidence" value="ECO:0007669"/>
    <property type="project" value="InterPro"/>
</dbReference>
<sequence length="661" mass="72304">MQDNGTTNKKLKSLKTLIIGEPRNPFDTDIFHKVSLIALFAWVGLGSDAMSSASYGPEEAYLALGDNIYLAIFVALSIILTIFVISTSYSQIIELFPTGGGGYLVASKLLSPSLGMLSGCALLIDYVLTIAISISSGVDAMLSFLPASWQVFKLGFAFFVIMTIIVLNLRGIKESVLFLIPIFALFIIAHVTLILYALYFHAANVPTVMSNTATNVHTIVSGAGLSALLFIILHSYSMGAGTYTGIEAVSNAVPVMREPRVKTAKRTMHLMAISLAFMAAGLMLTYIFYHVSPESGKTLNAILFENITSSWGPLGHYFVIATLVSEAGLLFVAAQTGFLDGPRVLANMALDRWVPTRFATLSDRLVTQNGILIMGISALIVVFLTQGSVKLLIVLYSIAVFITFILSQAGMVRHWWKVKTKVKDWKKKLIINGTGLFMTIMILMSVIAVKFSEGGWVTLLIIGAFAGVVILIRRHYDNTSELIKELNAKAINSAEGMNMIKNDVPDKANMQDKTAVLLVNGFNGLGMQALSTIFKLFGGMYKNFVFIQIGVIDAGVFKGVEEIKELQTEICKDVDEYVKLISSHGYYAEGFTAVGTDVVEEITKLAPEILKKFPNAVFFGGQIVFPNDSRLTRWLHNYTVFASQRKLYADGIPFVVLPIKV</sequence>
<dbReference type="GO" id="GO:0016020">
    <property type="term" value="C:membrane"/>
    <property type="evidence" value="ECO:0007669"/>
    <property type="project" value="UniProtKB-SubCell"/>
</dbReference>
<accession>A0A2A2HWA7</accession>
<dbReference type="Pfam" id="PF13520">
    <property type="entry name" value="AA_permease_2"/>
    <property type="match status" value="1"/>
</dbReference>
<dbReference type="OrthoDB" id="145854at2157"/>
<feature type="transmembrane region" description="Helical" evidence="5">
    <location>
        <begin position="219"/>
        <end position="246"/>
    </location>
</feature>
<reference evidence="6 7" key="1">
    <citation type="journal article" date="2017" name="BMC Genomics">
        <title>Genomic analysis of methanogenic archaea reveals a shift towards energy conservation.</title>
        <authorList>
            <person name="Gilmore S.P."/>
            <person name="Henske J.K."/>
            <person name="Sexton J.A."/>
            <person name="Solomon K.V."/>
            <person name="Seppala S."/>
            <person name="Yoo J.I."/>
            <person name="Huyett L.M."/>
            <person name="Pressman A."/>
            <person name="Cogan J.Z."/>
            <person name="Kivenson V."/>
            <person name="Peng X."/>
            <person name="Tan Y."/>
            <person name="Valentine D.L."/>
            <person name="O'Malley M.A."/>
        </authorList>
    </citation>
    <scope>NUCLEOTIDE SEQUENCE [LARGE SCALE GENOMIC DNA]</scope>
    <source>
        <strain evidence="6 7">MC-15</strain>
    </source>
</reference>
<evidence type="ECO:0000256" key="2">
    <source>
        <dbReference type="ARBA" id="ARBA00022692"/>
    </source>
</evidence>
<dbReference type="InterPro" id="IPR053153">
    <property type="entry name" value="APC_K+_Transporter"/>
</dbReference>
<keyword evidence="4 5" id="KW-0472">Membrane</keyword>
<gene>
    <name evidence="6" type="ORF">ASJ81_17310</name>
</gene>
<organism evidence="6 7">
    <name type="scientific">Methanosarcina spelaei</name>
    <dbReference type="NCBI Taxonomy" id="1036679"/>
    <lineage>
        <taxon>Archaea</taxon>
        <taxon>Methanobacteriati</taxon>
        <taxon>Methanobacteriota</taxon>
        <taxon>Stenosarchaea group</taxon>
        <taxon>Methanomicrobia</taxon>
        <taxon>Methanosarcinales</taxon>
        <taxon>Methanosarcinaceae</taxon>
        <taxon>Methanosarcina</taxon>
    </lineage>
</organism>
<dbReference type="Proteomes" id="UP000218164">
    <property type="component" value="Unassembled WGS sequence"/>
</dbReference>
<feature type="transmembrane region" description="Helical" evidence="5">
    <location>
        <begin position="455"/>
        <end position="472"/>
    </location>
</feature>
<name>A0A2A2HWA7_9EURY</name>
<evidence type="ECO:0000313" key="7">
    <source>
        <dbReference type="Proteomes" id="UP000218164"/>
    </source>
</evidence>
<feature type="transmembrane region" description="Helical" evidence="5">
    <location>
        <begin position="365"/>
        <end position="385"/>
    </location>
</feature>
<protein>
    <submittedName>
        <fullName evidence="6">Amino acid transporter</fullName>
    </submittedName>
</protein>
<feature type="transmembrane region" description="Helical" evidence="5">
    <location>
        <begin position="314"/>
        <end position="334"/>
    </location>
</feature>
<keyword evidence="2 5" id="KW-0812">Transmembrane</keyword>
<comment type="subcellular location">
    <subcellularLocation>
        <location evidence="1">Membrane</location>
        <topology evidence="1">Multi-pass membrane protein</topology>
    </subcellularLocation>
</comment>
<dbReference type="InterPro" id="IPR002293">
    <property type="entry name" value="AA/rel_permease1"/>
</dbReference>
<keyword evidence="7" id="KW-1185">Reference proteome</keyword>
<dbReference type="PANTHER" id="PTHR47704">
    <property type="entry name" value="POTASSIUM TRANSPORTER KIMA"/>
    <property type="match status" value="1"/>
</dbReference>
<keyword evidence="3 5" id="KW-1133">Transmembrane helix</keyword>
<feature type="transmembrane region" description="Helical" evidence="5">
    <location>
        <begin position="147"/>
        <end position="169"/>
    </location>
</feature>
<feature type="transmembrane region" description="Helical" evidence="5">
    <location>
        <begin position="391"/>
        <end position="409"/>
    </location>
</feature>
<dbReference type="RefSeq" id="WP_095643622.1">
    <property type="nucleotide sequence ID" value="NZ_LMVP01000075.1"/>
</dbReference>
<dbReference type="EMBL" id="LMVP01000075">
    <property type="protein sequence ID" value="PAV13576.1"/>
    <property type="molecule type" value="Genomic_DNA"/>
</dbReference>
<feature type="transmembrane region" description="Helical" evidence="5">
    <location>
        <begin position="429"/>
        <end position="449"/>
    </location>
</feature>
<comment type="caution">
    <text evidence="6">The sequence shown here is derived from an EMBL/GenBank/DDBJ whole genome shotgun (WGS) entry which is preliminary data.</text>
</comment>
<feature type="transmembrane region" description="Helical" evidence="5">
    <location>
        <begin position="67"/>
        <end position="85"/>
    </location>
</feature>
<evidence type="ECO:0000256" key="4">
    <source>
        <dbReference type="ARBA" id="ARBA00023136"/>
    </source>
</evidence>
<dbReference type="AlphaFoldDB" id="A0A2A2HWA7"/>
<evidence type="ECO:0000256" key="3">
    <source>
        <dbReference type="ARBA" id="ARBA00022989"/>
    </source>
</evidence>
<feature type="transmembrane region" description="Helical" evidence="5">
    <location>
        <begin position="114"/>
        <end position="135"/>
    </location>
</feature>
<feature type="transmembrane region" description="Helical" evidence="5">
    <location>
        <begin position="176"/>
        <end position="199"/>
    </location>
</feature>
<dbReference type="PANTHER" id="PTHR47704:SF1">
    <property type="entry name" value="POTASSIUM TRANSPORTER KIMA"/>
    <property type="match status" value="1"/>
</dbReference>
<evidence type="ECO:0000256" key="5">
    <source>
        <dbReference type="SAM" id="Phobius"/>
    </source>
</evidence>